<dbReference type="EMBL" id="UOEB01000294">
    <property type="protein sequence ID" value="VAV86120.1"/>
    <property type="molecule type" value="Genomic_DNA"/>
</dbReference>
<evidence type="ECO:0000256" key="6">
    <source>
        <dbReference type="ARBA" id="ARBA00023004"/>
    </source>
</evidence>
<dbReference type="Pfam" id="PF07715">
    <property type="entry name" value="Plug"/>
    <property type="match status" value="1"/>
</dbReference>
<evidence type="ECO:0000259" key="12">
    <source>
        <dbReference type="Pfam" id="PF07715"/>
    </source>
</evidence>
<protein>
    <submittedName>
        <fullName evidence="13">Thiamin-regulated outer membrane receptor Omr1</fullName>
    </submittedName>
</protein>
<dbReference type="PROSITE" id="PS52016">
    <property type="entry name" value="TONB_DEPENDENT_REC_3"/>
    <property type="match status" value="1"/>
</dbReference>
<evidence type="ECO:0000256" key="2">
    <source>
        <dbReference type="ARBA" id="ARBA00022448"/>
    </source>
</evidence>
<comment type="subcellular location">
    <subcellularLocation>
        <location evidence="1">Cell outer membrane</location>
        <topology evidence="1">Multi-pass membrane protein</topology>
    </subcellularLocation>
</comment>
<evidence type="ECO:0000256" key="3">
    <source>
        <dbReference type="ARBA" id="ARBA00022496"/>
    </source>
</evidence>
<sequence>MKKKTLFILALSIATISLAQEKSIVKDTISLDEILVKATRISENAPFTQSNLGKEEIEERNLGQDIPILLNFLPNVVSTSDAGAGIGYTGIRVRGSDATRVNVTINGIPLNDSESHGVFWVNMPDFASSTQSVQLQRGVGSSTNGAGAFGASLSLSTNGIRDNAFAEIALSGGSYNTLKTNLQFGTGVIESLGDFKAEFTGRISKIKSDGYIDRASSDLKSVYLSASFFNENTMIKAIAFGGSEVTYQAWYGIDAETLKTDRTYNPAGEIYDDAGELIGFYDNQVDDYKQDHYQLHINHNFENEWVANIAFHYTYGRGFFEQYKNDRDFDTYGFTPVELNGNLVNTTDLVQRKWLDNDFYGTTFSLLKSFERLNFIFGGAYNIYNGDHFGEVIWAKIGSTKPNERFYDNNGLKKDLNFYAKADYSINENWNVFADLQYRNVNYKVGGIDEGPYVIAIKDENNFFNPKFGLNYFTNKSNFYLSYAKANKEPKRADYLANSDIKPEGLDDIELGWKYKSDKFLLNTNIYYMHYKDQLVLTGALDDVGNPIANNIGKSYRLGLEIESAFNIIEKLMWQPNIALSINKNIDKFYEFDGELQSFGNTDLSFSPAIVASSNIVYQAIKKLKFSLLSKFVGEQYMSNIEHENSKLDSYFVSDINIIYSITPKKVFKSIVFSGLVNNIFNVKYVSNGYFYTYDDTWSDPNNITTITGSGYYPQAEINFLIGTIFKF</sequence>
<evidence type="ECO:0000313" key="13">
    <source>
        <dbReference type="EMBL" id="VAV86120.1"/>
    </source>
</evidence>
<dbReference type="InterPro" id="IPR039426">
    <property type="entry name" value="TonB-dep_rcpt-like"/>
</dbReference>
<keyword evidence="6" id="KW-0408">Iron</keyword>
<gene>
    <name evidence="13" type="ORF">MNBD_BACTEROID02-834</name>
</gene>
<evidence type="ECO:0000259" key="11">
    <source>
        <dbReference type="Pfam" id="PF00593"/>
    </source>
</evidence>
<keyword evidence="5" id="KW-0732">Signal</keyword>
<keyword evidence="3" id="KW-0410">Iron transport</keyword>
<dbReference type="PANTHER" id="PTHR32552:SF68">
    <property type="entry name" value="FERRICHROME OUTER MEMBRANE TRANSPORTER_PHAGE RECEPTOR"/>
    <property type="match status" value="1"/>
</dbReference>
<evidence type="ECO:0000256" key="8">
    <source>
        <dbReference type="ARBA" id="ARBA00023077"/>
    </source>
</evidence>
<dbReference type="Gene3D" id="2.40.170.20">
    <property type="entry name" value="TonB-dependent receptor, beta-barrel domain"/>
    <property type="match status" value="1"/>
</dbReference>
<keyword evidence="7" id="KW-0406">Ion transport</keyword>
<keyword evidence="9" id="KW-0472">Membrane</keyword>
<evidence type="ECO:0000256" key="4">
    <source>
        <dbReference type="ARBA" id="ARBA00022692"/>
    </source>
</evidence>
<dbReference type="AlphaFoldDB" id="A0A3B0QXN7"/>
<dbReference type="GO" id="GO:0009279">
    <property type="term" value="C:cell outer membrane"/>
    <property type="evidence" value="ECO:0007669"/>
    <property type="project" value="UniProtKB-SubCell"/>
</dbReference>
<keyword evidence="10" id="KW-0998">Cell outer membrane</keyword>
<dbReference type="InterPro" id="IPR037066">
    <property type="entry name" value="Plug_dom_sf"/>
</dbReference>
<evidence type="ECO:0000256" key="7">
    <source>
        <dbReference type="ARBA" id="ARBA00023065"/>
    </source>
</evidence>
<dbReference type="InterPro" id="IPR000531">
    <property type="entry name" value="Beta-barrel_TonB"/>
</dbReference>
<organism evidence="13">
    <name type="scientific">hydrothermal vent metagenome</name>
    <dbReference type="NCBI Taxonomy" id="652676"/>
    <lineage>
        <taxon>unclassified sequences</taxon>
        <taxon>metagenomes</taxon>
        <taxon>ecological metagenomes</taxon>
    </lineage>
</organism>
<dbReference type="InterPro" id="IPR036942">
    <property type="entry name" value="Beta-barrel_TonB_sf"/>
</dbReference>
<dbReference type="Gene3D" id="2.170.130.10">
    <property type="entry name" value="TonB-dependent receptor, plug domain"/>
    <property type="match status" value="1"/>
</dbReference>
<proteinExistence type="predicted"/>
<evidence type="ECO:0000256" key="1">
    <source>
        <dbReference type="ARBA" id="ARBA00004571"/>
    </source>
</evidence>
<dbReference type="PANTHER" id="PTHR32552">
    <property type="entry name" value="FERRICHROME IRON RECEPTOR-RELATED"/>
    <property type="match status" value="1"/>
</dbReference>
<dbReference type="InterPro" id="IPR012910">
    <property type="entry name" value="Plug_dom"/>
</dbReference>
<dbReference type="SUPFAM" id="SSF56935">
    <property type="entry name" value="Porins"/>
    <property type="match status" value="1"/>
</dbReference>
<dbReference type="GO" id="GO:0015344">
    <property type="term" value="F:siderophore uptake transmembrane transporter activity"/>
    <property type="evidence" value="ECO:0007669"/>
    <property type="project" value="TreeGrafter"/>
</dbReference>
<accession>A0A3B0QXN7</accession>
<keyword evidence="8" id="KW-0798">TonB box</keyword>
<feature type="domain" description="TonB-dependent receptor plug" evidence="12">
    <location>
        <begin position="44"/>
        <end position="151"/>
    </location>
</feature>
<evidence type="ECO:0000256" key="9">
    <source>
        <dbReference type="ARBA" id="ARBA00023136"/>
    </source>
</evidence>
<keyword evidence="13" id="KW-0675">Receptor</keyword>
<keyword evidence="4" id="KW-0812">Transmembrane</keyword>
<name>A0A3B0QXN7_9ZZZZ</name>
<evidence type="ECO:0000256" key="10">
    <source>
        <dbReference type="ARBA" id="ARBA00023237"/>
    </source>
</evidence>
<feature type="domain" description="TonB-dependent receptor-like beta-barrel" evidence="11">
    <location>
        <begin position="245"/>
        <end position="679"/>
    </location>
</feature>
<reference evidence="13" key="1">
    <citation type="submission" date="2018-06" db="EMBL/GenBank/DDBJ databases">
        <authorList>
            <person name="Zhirakovskaya E."/>
        </authorList>
    </citation>
    <scope>NUCLEOTIDE SEQUENCE</scope>
</reference>
<keyword evidence="2" id="KW-0813">Transport</keyword>
<evidence type="ECO:0000256" key="5">
    <source>
        <dbReference type="ARBA" id="ARBA00022729"/>
    </source>
</evidence>
<dbReference type="Pfam" id="PF00593">
    <property type="entry name" value="TonB_dep_Rec_b-barrel"/>
    <property type="match status" value="1"/>
</dbReference>